<dbReference type="GO" id="GO:0006396">
    <property type="term" value="P:RNA processing"/>
    <property type="evidence" value="ECO:0007669"/>
    <property type="project" value="InterPro"/>
</dbReference>
<dbReference type="Gene3D" id="1.10.1520.10">
    <property type="entry name" value="Ribonuclease III domain"/>
    <property type="match status" value="1"/>
</dbReference>
<comment type="caution">
    <text evidence="2">The sequence shown here is derived from an EMBL/GenBank/DDBJ whole genome shotgun (WGS) entry which is preliminary data.</text>
</comment>
<dbReference type="EMBL" id="JAGPXC010000003">
    <property type="protein sequence ID" value="KAH6656052.1"/>
    <property type="molecule type" value="Genomic_DNA"/>
</dbReference>
<dbReference type="InterPro" id="IPR036389">
    <property type="entry name" value="RNase_III_sf"/>
</dbReference>
<dbReference type="CDD" id="cd00593">
    <property type="entry name" value="RIBOc"/>
    <property type="match status" value="1"/>
</dbReference>
<dbReference type="SUPFAM" id="SSF69065">
    <property type="entry name" value="RNase III domain-like"/>
    <property type="match status" value="1"/>
</dbReference>
<dbReference type="AlphaFoldDB" id="A0A9P8UPW3"/>
<sequence>MMVNLQTRRRISSRSLAHSVCVQPPARTPRPFWVKSNTRVPIHCVSSWQALHASSFNNHIAYSRSLSLLRDGSQQTGHKVTTDKDSKLEIAQKVIGYDFNDPDILWEALQAAGNGASSVRFRTIFEGNKRLAMLGDAVQKLELIRGLYEKGLSRVEMNAIIEPIVENRNLANQCDSIGLTSCININLSQHGYVGTNTKAATMEAVAGAAYLDGGLDAAARVMKNLGMA</sequence>
<evidence type="ECO:0000313" key="2">
    <source>
        <dbReference type="EMBL" id="KAH6656052.1"/>
    </source>
</evidence>
<evidence type="ECO:0000259" key="1">
    <source>
        <dbReference type="PROSITE" id="PS50142"/>
    </source>
</evidence>
<dbReference type="OrthoDB" id="67027at2759"/>
<organism evidence="2 3">
    <name type="scientific">Truncatella angustata</name>
    <dbReference type="NCBI Taxonomy" id="152316"/>
    <lineage>
        <taxon>Eukaryota</taxon>
        <taxon>Fungi</taxon>
        <taxon>Dikarya</taxon>
        <taxon>Ascomycota</taxon>
        <taxon>Pezizomycotina</taxon>
        <taxon>Sordariomycetes</taxon>
        <taxon>Xylariomycetidae</taxon>
        <taxon>Amphisphaeriales</taxon>
        <taxon>Sporocadaceae</taxon>
        <taxon>Truncatella</taxon>
    </lineage>
</organism>
<proteinExistence type="predicted"/>
<dbReference type="InterPro" id="IPR000999">
    <property type="entry name" value="RNase_III_dom"/>
</dbReference>
<dbReference type="PROSITE" id="PS50142">
    <property type="entry name" value="RNASE_3_2"/>
    <property type="match status" value="1"/>
</dbReference>
<feature type="domain" description="RNase III" evidence="1">
    <location>
        <begin position="88"/>
        <end position="214"/>
    </location>
</feature>
<evidence type="ECO:0000313" key="3">
    <source>
        <dbReference type="Proteomes" id="UP000758603"/>
    </source>
</evidence>
<reference evidence="2" key="1">
    <citation type="journal article" date="2021" name="Nat. Commun.">
        <title>Genetic determinants of endophytism in the Arabidopsis root mycobiome.</title>
        <authorList>
            <person name="Mesny F."/>
            <person name="Miyauchi S."/>
            <person name="Thiergart T."/>
            <person name="Pickel B."/>
            <person name="Atanasova L."/>
            <person name="Karlsson M."/>
            <person name="Huettel B."/>
            <person name="Barry K.W."/>
            <person name="Haridas S."/>
            <person name="Chen C."/>
            <person name="Bauer D."/>
            <person name="Andreopoulos W."/>
            <person name="Pangilinan J."/>
            <person name="LaButti K."/>
            <person name="Riley R."/>
            <person name="Lipzen A."/>
            <person name="Clum A."/>
            <person name="Drula E."/>
            <person name="Henrissat B."/>
            <person name="Kohler A."/>
            <person name="Grigoriev I.V."/>
            <person name="Martin F.M."/>
            <person name="Hacquard S."/>
        </authorList>
    </citation>
    <scope>NUCLEOTIDE SEQUENCE</scope>
    <source>
        <strain evidence="2">MPI-SDFR-AT-0073</strain>
    </source>
</reference>
<accession>A0A9P8UPW3</accession>
<name>A0A9P8UPW3_9PEZI</name>
<dbReference type="Proteomes" id="UP000758603">
    <property type="component" value="Unassembled WGS sequence"/>
</dbReference>
<dbReference type="GeneID" id="70124661"/>
<dbReference type="RefSeq" id="XP_045960317.1">
    <property type="nucleotide sequence ID" value="XM_046095768.1"/>
</dbReference>
<dbReference type="Pfam" id="PF14622">
    <property type="entry name" value="Ribonucleas_3_3"/>
    <property type="match status" value="1"/>
</dbReference>
<dbReference type="GO" id="GO:0004525">
    <property type="term" value="F:ribonuclease III activity"/>
    <property type="evidence" value="ECO:0007669"/>
    <property type="project" value="InterPro"/>
</dbReference>
<keyword evidence="3" id="KW-1185">Reference proteome</keyword>
<gene>
    <name evidence="2" type="ORF">BKA67DRAFT_254603</name>
</gene>
<dbReference type="SMART" id="SM00535">
    <property type="entry name" value="RIBOc"/>
    <property type="match status" value="1"/>
</dbReference>
<protein>
    <submittedName>
        <fullName evidence="2">Ribonuclease III domain-containing protein</fullName>
    </submittedName>
</protein>